<feature type="region of interest" description="Disordered" evidence="2">
    <location>
        <begin position="963"/>
        <end position="987"/>
    </location>
</feature>
<dbReference type="PANTHER" id="PTHR24121:SF23">
    <property type="entry name" value="NO MECHANORECEPTOR POTENTIAL C, ISOFORM H"/>
    <property type="match status" value="1"/>
</dbReference>
<dbReference type="Gene3D" id="1.25.40.20">
    <property type="entry name" value="Ankyrin repeat-containing domain"/>
    <property type="match status" value="1"/>
</dbReference>
<protein>
    <recommendedName>
        <fullName evidence="3">Protein kinase domain-containing protein</fullName>
    </recommendedName>
</protein>
<feature type="compositionally biased region" description="Basic and acidic residues" evidence="2">
    <location>
        <begin position="1014"/>
        <end position="1024"/>
    </location>
</feature>
<feature type="repeat" description="ANK" evidence="1">
    <location>
        <begin position="418"/>
        <end position="441"/>
    </location>
</feature>
<dbReference type="SUPFAM" id="SSF48403">
    <property type="entry name" value="Ankyrin repeat"/>
    <property type="match status" value="1"/>
</dbReference>
<feature type="region of interest" description="Disordered" evidence="2">
    <location>
        <begin position="195"/>
        <end position="247"/>
    </location>
</feature>
<dbReference type="InterPro" id="IPR011009">
    <property type="entry name" value="Kinase-like_dom_sf"/>
</dbReference>
<dbReference type="PROSITE" id="PS50297">
    <property type="entry name" value="ANK_REP_REGION"/>
    <property type="match status" value="1"/>
</dbReference>
<feature type="region of interest" description="Disordered" evidence="2">
    <location>
        <begin position="1007"/>
        <end position="1035"/>
    </location>
</feature>
<dbReference type="EMBL" id="HBFR01035173">
    <property type="protein sequence ID" value="CAD8898395.1"/>
    <property type="molecule type" value="Transcribed_RNA"/>
</dbReference>
<dbReference type="SUPFAM" id="SSF56112">
    <property type="entry name" value="Protein kinase-like (PK-like)"/>
    <property type="match status" value="1"/>
</dbReference>
<dbReference type="InterPro" id="IPR002110">
    <property type="entry name" value="Ankyrin_rpt"/>
</dbReference>
<organism evidence="5">
    <name type="scientific">Corethron hystrix</name>
    <dbReference type="NCBI Taxonomy" id="216773"/>
    <lineage>
        <taxon>Eukaryota</taxon>
        <taxon>Sar</taxon>
        <taxon>Stramenopiles</taxon>
        <taxon>Ochrophyta</taxon>
        <taxon>Bacillariophyta</taxon>
        <taxon>Coscinodiscophyceae</taxon>
        <taxon>Corethrophycidae</taxon>
        <taxon>Corethrales</taxon>
        <taxon>Corethraceae</taxon>
        <taxon>Corethron</taxon>
    </lineage>
</organism>
<dbReference type="EMBL" id="HBFR01035174">
    <property type="protein sequence ID" value="CAD8898396.1"/>
    <property type="molecule type" value="Transcribed_RNA"/>
</dbReference>
<feature type="compositionally biased region" description="Basic and acidic residues" evidence="2">
    <location>
        <begin position="91"/>
        <end position="125"/>
    </location>
</feature>
<evidence type="ECO:0000259" key="3">
    <source>
        <dbReference type="PROSITE" id="PS50011"/>
    </source>
</evidence>
<dbReference type="AlphaFoldDB" id="A0A6U5KTM1"/>
<dbReference type="Gene3D" id="1.10.510.10">
    <property type="entry name" value="Transferase(Phosphotransferase) domain 1"/>
    <property type="match status" value="1"/>
</dbReference>
<evidence type="ECO:0000256" key="2">
    <source>
        <dbReference type="SAM" id="MobiDB-lite"/>
    </source>
</evidence>
<dbReference type="InterPro" id="IPR000719">
    <property type="entry name" value="Prot_kinase_dom"/>
</dbReference>
<feature type="compositionally biased region" description="Basic and acidic residues" evidence="2">
    <location>
        <begin position="53"/>
        <end position="62"/>
    </location>
</feature>
<feature type="compositionally biased region" description="Polar residues" evidence="2">
    <location>
        <begin position="1"/>
        <end position="14"/>
    </location>
</feature>
<dbReference type="PANTHER" id="PTHR24121">
    <property type="entry name" value="NO MECHANORECEPTOR POTENTIAL C, ISOFORM D-RELATED"/>
    <property type="match status" value="1"/>
</dbReference>
<sequence length="1148" mass="130884">MSSWQDATTPSGIRSRSYFRKQNRKMNKPKKVSLHEEPNVKSFYPGSSPSSLRKVEGRDDGLLKNNGGIVQPENEEEIDMQNLYDDEGNDEMFRDEEGKKEERERKSNEKNDEKDEDIGEFKPEPLVEDLTTNIPPSMKHDENTDHNLKEAPQDPYFGYPNPDTLLSKLWGNMSDLGEQEMAKRTLDSVSTFFLGDYKSKEDQDDPVDDRYYAETEADDDDKSYEEESDRDNYVGIQHKGSKPVYSQSIEESDEYSYYVGEQNSDDGEAKLNRTSLVSDSTGITLAEENLVFNTFEEPEENMLKKLEQREQRLEHNPVEYPGPIVFEEAQQAPEDKISRQLATLTVLYANVVRAIRDHKWVTVMEFVSSNPDLVLFSSPNKKQNIVHILARQKATVPESTMSKIITMRPKAAGCSDDRGCLPLHYAAAFGNKPQIIKILLNAYPQGAMTRNLQGNYPLHLAAALGDYGKDSFFLLLQAYPHAIKGSNQNLQTPLHLACSKGGQAKIIVQRLLNLSRQYGYDVLTNDIDGQNPLHLAIRSRAPFDVVESFYLCDALRAFVQTNSAGDLPIHSSLSLPDIDPTIVKIVLKAAEFTGGVQGGSQLVPIQLAMKRGMPDEIIKLLLLSDFPFDSSTIGEELPQLKPVEHGHSWWHILCSHVEYLVIVEEILRGVSQAHIIFLKYMTGPDGSTILNDAVNREVQFMFHRLLQFHGRYELIATIDPILASRSRVFHVVDYGSESAFLEQSQKQNVELDNSTENELNNDNIDVDNGSKRKVELHVFHNASAFYSEAKVREWYNLDPAYVVDILESHCEENYDDGQKPFYCISYEKEDYVLQDFYIECRSKNSAEAWVKRSIKILRDIAVSIQHLHEQGCVHGYITPLSVGKYGSQWKLKDIGMATHMGRFMSGPLRSCAPPEYFRLVSGHKSDNNMPVEPPAEDNIKKVELQTLKKTTVRTRKGIITPEKRRSTFGKKQFMSNDSKNSDDNTLGRRFFSKKNSGYSLFNTDEMGVSSAASTKEEQHEKHTTDNSNEDEENEKDTTSIRNLCIACPSWDVWSFGLIVTYLFLGPNNLIDYSDFTSSYEHREDVWKVLEHEVGKMAGQDAGNLVKYLLHPDKDDRFQYMNYILDHPFFGDLPKYRVRRENIDNEVER</sequence>
<dbReference type="Pfam" id="PF12796">
    <property type="entry name" value="Ank_2"/>
    <property type="match status" value="1"/>
</dbReference>
<evidence type="ECO:0000313" key="5">
    <source>
        <dbReference type="EMBL" id="CAD8898396.1"/>
    </source>
</evidence>
<gene>
    <name evidence="4" type="ORF">CHYS00102_LOCUS25609</name>
    <name evidence="5" type="ORF">CHYS00102_LOCUS25610</name>
</gene>
<evidence type="ECO:0000256" key="1">
    <source>
        <dbReference type="PROSITE-ProRule" id="PRU00023"/>
    </source>
</evidence>
<dbReference type="GO" id="GO:0004672">
    <property type="term" value="F:protein kinase activity"/>
    <property type="evidence" value="ECO:0007669"/>
    <property type="project" value="InterPro"/>
</dbReference>
<dbReference type="SMART" id="SM00248">
    <property type="entry name" value="ANK"/>
    <property type="match status" value="4"/>
</dbReference>
<evidence type="ECO:0000313" key="4">
    <source>
        <dbReference type="EMBL" id="CAD8898395.1"/>
    </source>
</evidence>
<reference evidence="5" key="1">
    <citation type="submission" date="2021-01" db="EMBL/GenBank/DDBJ databases">
        <authorList>
            <person name="Corre E."/>
            <person name="Pelletier E."/>
            <person name="Niang G."/>
            <person name="Scheremetjew M."/>
            <person name="Finn R."/>
            <person name="Kale V."/>
            <person name="Holt S."/>
            <person name="Cochrane G."/>
            <person name="Meng A."/>
            <person name="Brown T."/>
            <person name="Cohen L."/>
        </authorList>
    </citation>
    <scope>NUCLEOTIDE SEQUENCE</scope>
    <source>
        <strain evidence="5">308</strain>
    </source>
</reference>
<dbReference type="PROSITE" id="PS50011">
    <property type="entry name" value="PROTEIN_KINASE_DOM"/>
    <property type="match status" value="1"/>
</dbReference>
<proteinExistence type="predicted"/>
<dbReference type="InterPro" id="IPR036770">
    <property type="entry name" value="Ankyrin_rpt-contain_sf"/>
</dbReference>
<dbReference type="GO" id="GO:0005524">
    <property type="term" value="F:ATP binding"/>
    <property type="evidence" value="ECO:0007669"/>
    <property type="project" value="InterPro"/>
</dbReference>
<dbReference type="Pfam" id="PF00023">
    <property type="entry name" value="Ank"/>
    <property type="match status" value="1"/>
</dbReference>
<name>A0A6U5KTM1_9STRA</name>
<feature type="compositionally biased region" description="Acidic residues" evidence="2">
    <location>
        <begin position="73"/>
        <end position="90"/>
    </location>
</feature>
<feature type="compositionally biased region" description="Basic and acidic residues" evidence="2">
    <location>
        <begin position="138"/>
        <end position="152"/>
    </location>
</feature>
<feature type="compositionally biased region" description="Acidic residues" evidence="2">
    <location>
        <begin position="215"/>
        <end position="229"/>
    </location>
</feature>
<feature type="region of interest" description="Disordered" evidence="2">
    <location>
        <begin position="1"/>
        <end position="160"/>
    </location>
</feature>
<dbReference type="PROSITE" id="PS50088">
    <property type="entry name" value="ANK_REPEAT"/>
    <property type="match status" value="1"/>
</dbReference>
<feature type="domain" description="Protein kinase" evidence="3">
    <location>
        <begin position="726"/>
        <end position="1129"/>
    </location>
</feature>
<accession>A0A6U5KTM1</accession>
<keyword evidence="1" id="KW-0040">ANK repeat</keyword>
<feature type="compositionally biased region" description="Basic residues" evidence="2">
    <location>
        <begin position="17"/>
        <end position="32"/>
    </location>
</feature>